<reference evidence="3 4" key="1">
    <citation type="journal article" date="2021" name="BMC Genomics">
        <title>Datura genome reveals duplications of psychoactive alkaloid biosynthetic genes and high mutation rate following tissue culture.</title>
        <authorList>
            <person name="Rajewski A."/>
            <person name="Carter-House D."/>
            <person name="Stajich J."/>
            <person name="Litt A."/>
        </authorList>
    </citation>
    <scope>NUCLEOTIDE SEQUENCE [LARGE SCALE GENOMIC DNA]</scope>
    <source>
        <strain evidence="3">AR-01</strain>
    </source>
</reference>
<dbReference type="PANTHER" id="PTHR33142">
    <property type="entry name" value="CYCLIN-DEPENDENT PROTEIN KINASE INHIBITOR SMR13"/>
    <property type="match status" value="1"/>
</dbReference>
<name>A0ABS8UP70_DATST</name>
<keyword evidence="4" id="KW-1185">Reference proteome</keyword>
<organism evidence="3 4">
    <name type="scientific">Datura stramonium</name>
    <name type="common">Jimsonweed</name>
    <name type="synonym">Common thornapple</name>
    <dbReference type="NCBI Taxonomy" id="4076"/>
    <lineage>
        <taxon>Eukaryota</taxon>
        <taxon>Viridiplantae</taxon>
        <taxon>Streptophyta</taxon>
        <taxon>Embryophyta</taxon>
        <taxon>Tracheophyta</taxon>
        <taxon>Spermatophyta</taxon>
        <taxon>Magnoliopsida</taxon>
        <taxon>eudicotyledons</taxon>
        <taxon>Gunneridae</taxon>
        <taxon>Pentapetalae</taxon>
        <taxon>asterids</taxon>
        <taxon>lamiids</taxon>
        <taxon>Solanales</taxon>
        <taxon>Solanaceae</taxon>
        <taxon>Solanoideae</taxon>
        <taxon>Datureae</taxon>
        <taxon>Datura</taxon>
    </lineage>
</organism>
<accession>A0ABS8UP70</accession>
<evidence type="ECO:0000313" key="3">
    <source>
        <dbReference type="EMBL" id="MCD9560701.1"/>
    </source>
</evidence>
<protein>
    <submittedName>
        <fullName evidence="3">Uncharacterized protein</fullName>
    </submittedName>
</protein>
<proteinExistence type="predicted"/>
<evidence type="ECO:0000256" key="2">
    <source>
        <dbReference type="ARBA" id="ARBA00023306"/>
    </source>
</evidence>
<comment type="caution">
    <text evidence="3">The sequence shown here is derived from an EMBL/GenBank/DDBJ whole genome shotgun (WGS) entry which is preliminary data.</text>
</comment>
<evidence type="ECO:0000313" key="4">
    <source>
        <dbReference type="Proteomes" id="UP000823775"/>
    </source>
</evidence>
<dbReference type="Proteomes" id="UP000823775">
    <property type="component" value="Unassembled WGS sequence"/>
</dbReference>
<sequence>MSTDLQFPQDLFEINSPKINSPHNSQRCSNIITSIKDDCKTPKSPPFLIPKILKCPAAPKKPRRVISSSCKRKLQFLEVVARQEVESFFRILDNDDGDGNGDDVGVSSNASKKDIKRSEIIEAVEQENHLI</sequence>
<gene>
    <name evidence="3" type="ORF">HAX54_019446</name>
</gene>
<keyword evidence="1" id="KW-0649">Protein kinase inhibitor</keyword>
<dbReference type="InterPro" id="IPR040389">
    <property type="entry name" value="SMR"/>
</dbReference>
<keyword evidence="2" id="KW-0131">Cell cycle</keyword>
<dbReference type="PANTHER" id="PTHR33142:SF83">
    <property type="entry name" value="SELF-PRUNING INTERACTING PROTEIN 1"/>
    <property type="match status" value="1"/>
</dbReference>
<evidence type="ECO:0000256" key="1">
    <source>
        <dbReference type="ARBA" id="ARBA00023013"/>
    </source>
</evidence>
<dbReference type="EMBL" id="JACEIK010002363">
    <property type="protein sequence ID" value="MCD9560701.1"/>
    <property type="molecule type" value="Genomic_DNA"/>
</dbReference>